<dbReference type="AlphaFoldDB" id="A0AAJ0D5C7"/>
<dbReference type="Proteomes" id="UP001271007">
    <property type="component" value="Unassembled WGS sequence"/>
</dbReference>
<evidence type="ECO:0000313" key="2">
    <source>
        <dbReference type="Proteomes" id="UP001271007"/>
    </source>
</evidence>
<evidence type="ECO:0008006" key="3">
    <source>
        <dbReference type="Google" id="ProtNLM"/>
    </source>
</evidence>
<proteinExistence type="predicted"/>
<name>A0AAJ0D5C7_9PEZI</name>
<keyword evidence="2" id="KW-1185">Reference proteome</keyword>
<accession>A0AAJ0D5C7</accession>
<gene>
    <name evidence="1" type="ORF">LTR09_012232</name>
</gene>
<protein>
    <recommendedName>
        <fullName evidence="3">F-box domain-containing protein</fullName>
    </recommendedName>
</protein>
<dbReference type="EMBL" id="JAWDJX010000102">
    <property type="protein sequence ID" value="KAK3046283.1"/>
    <property type="molecule type" value="Genomic_DNA"/>
</dbReference>
<evidence type="ECO:0000313" key="1">
    <source>
        <dbReference type="EMBL" id="KAK3046283.1"/>
    </source>
</evidence>
<comment type="caution">
    <text evidence="1">The sequence shown here is derived from an EMBL/GenBank/DDBJ whole genome shotgun (WGS) entry which is preliminary data.</text>
</comment>
<organism evidence="1 2">
    <name type="scientific">Extremus antarcticus</name>
    <dbReference type="NCBI Taxonomy" id="702011"/>
    <lineage>
        <taxon>Eukaryota</taxon>
        <taxon>Fungi</taxon>
        <taxon>Dikarya</taxon>
        <taxon>Ascomycota</taxon>
        <taxon>Pezizomycotina</taxon>
        <taxon>Dothideomycetes</taxon>
        <taxon>Dothideomycetidae</taxon>
        <taxon>Mycosphaerellales</taxon>
        <taxon>Extremaceae</taxon>
        <taxon>Extremus</taxon>
    </lineage>
</organism>
<sequence>MADTTIEDLTSSATSLADLPAETVERIAELSSRSDLLALRLVDRGMSSKVFRTFVKVHFTDRGFLLCNEASLRTLANIVEHETFGKVLRTVALYDNELPEDVDDVLLERWAEDTGTDTGAIAVAYDELHDTQRRFQDSSAQWDLLKSILKRLKAFDTPIKLEILDIYVIHTKRYPMTFGAVAGNLDIFSDVMYQDAVGCGRGIGSWNPVFKALASTLLSPYSLTVDDTHWQNFLVDPYYMTEGSSAEMLEHAAQVFTALKHFKMVDVHWHSAPDERLLNPMSKLFAAAQALETLTTHMVRLPMQLALKFPTLGKLRATGFVLDFGDICGLLRQHSRLTSFEVEESHFSGVSESARPESVTECGEDADKAMVALFKECTGFEGMHVKRCFVRAWAPAVLDLADEEAMASRCKCGNWDDIEI</sequence>
<reference evidence="1" key="1">
    <citation type="submission" date="2023-04" db="EMBL/GenBank/DDBJ databases">
        <title>Black Yeasts Isolated from many extreme environments.</title>
        <authorList>
            <person name="Coleine C."/>
            <person name="Stajich J.E."/>
            <person name="Selbmann L."/>
        </authorList>
    </citation>
    <scope>NUCLEOTIDE SEQUENCE</scope>
    <source>
        <strain evidence="1">CCFEE 5312</strain>
    </source>
</reference>